<dbReference type="GeneID" id="139958439"/>
<dbReference type="InterPro" id="IPR015615">
    <property type="entry name" value="TGF-beta-rel"/>
</dbReference>
<evidence type="ECO:0000256" key="2">
    <source>
        <dbReference type="ARBA" id="ARBA00006656"/>
    </source>
</evidence>
<dbReference type="GO" id="GO:0005615">
    <property type="term" value="C:extracellular space"/>
    <property type="evidence" value="ECO:0007669"/>
    <property type="project" value="TreeGrafter"/>
</dbReference>
<keyword evidence="8" id="KW-0732">Signal</keyword>
<dbReference type="InterPro" id="IPR017948">
    <property type="entry name" value="TGFb_CS"/>
</dbReference>
<dbReference type="GO" id="GO:0005125">
    <property type="term" value="F:cytokine activity"/>
    <property type="evidence" value="ECO:0007669"/>
    <property type="project" value="TreeGrafter"/>
</dbReference>
<dbReference type="CDD" id="cd13751">
    <property type="entry name" value="TGF_beta_GDF8_like"/>
    <property type="match status" value="1"/>
</dbReference>
<dbReference type="SMART" id="SM00204">
    <property type="entry name" value="TGFB"/>
    <property type="match status" value="1"/>
</dbReference>
<feature type="region of interest" description="Disordered" evidence="7">
    <location>
        <begin position="155"/>
        <end position="180"/>
    </location>
</feature>
<dbReference type="Gene3D" id="2.10.90.10">
    <property type="entry name" value="Cystine-knot cytokines"/>
    <property type="match status" value="1"/>
</dbReference>
<comment type="similarity">
    <text evidence="2 6">Belongs to the TGF-beta family.</text>
</comment>
<dbReference type="RefSeq" id="XP_071811621.1">
    <property type="nucleotide sequence ID" value="XM_071955520.1"/>
</dbReference>
<feature type="domain" description="TGF-beta family profile" evidence="9">
    <location>
        <begin position="335"/>
        <end position="451"/>
    </location>
</feature>
<dbReference type="PROSITE" id="PS00250">
    <property type="entry name" value="TGF_BETA_1"/>
    <property type="match status" value="1"/>
</dbReference>
<dbReference type="AlphaFoldDB" id="A0A1S5N4J4"/>
<dbReference type="InterPro" id="IPR029034">
    <property type="entry name" value="Cystine-knot_cytokine"/>
</dbReference>
<dbReference type="PANTHER" id="PTHR11848:SF262">
    <property type="entry name" value="LD29161P"/>
    <property type="match status" value="1"/>
</dbReference>
<evidence type="ECO:0000256" key="3">
    <source>
        <dbReference type="ARBA" id="ARBA00022525"/>
    </source>
</evidence>
<dbReference type="Pfam" id="PF00019">
    <property type="entry name" value="TGF_beta"/>
    <property type="match status" value="1"/>
</dbReference>
<sequence>MNRFIRTSVLCLVFLCASVKFIAHGHSIHMDGHGELRRESQEPIRNPHLQQPHEEEEEDIVNPEANNPQSREQGVRDEGATSQDPTATPQMHSVDRSNETQCPACFHRKEEAKRYRIEYIKRTILEKLNMKSPPNTSHFALPRNAEFTRILNEHFSGPKHTLNPMPNDDPQSSRESSTRTENMFLFPKKPPSEWNINENTSYAFTFSEKLFNYDVRSASLHVHVRSRRGNDADSIYYLILRSVHDPPDGSNNPKVKAISKKKIHLHVTKGHWVVLNLTRVAQDWLDNPEEHNVIQMALMDADGNSYDQFLDTNIDKEYRKRSFLMMKIKEKRNHRFKRNIDEGMICPANSQVTSCCRYAMVIDFEEIGWDWIIAPRSYAANYCQGECPRMYLLEYAHTHILESVGTHPFGGTGPCCAPRQMSDLPMLHTDTNENIQFTTIAAMKVDSCHCA</sequence>
<evidence type="ECO:0000259" key="9">
    <source>
        <dbReference type="PROSITE" id="PS51362"/>
    </source>
</evidence>
<evidence type="ECO:0000256" key="6">
    <source>
        <dbReference type="RuleBase" id="RU000354"/>
    </source>
</evidence>
<feature type="chain" id="PRO_5012187644" evidence="8">
    <location>
        <begin position="26"/>
        <end position="451"/>
    </location>
</feature>
<evidence type="ECO:0000313" key="10">
    <source>
        <dbReference type="EMBL" id="AJQ81037.1"/>
    </source>
</evidence>
<comment type="subcellular location">
    <subcellularLocation>
        <location evidence="1">Secreted</location>
    </subcellularLocation>
</comment>
<feature type="signal peptide" evidence="8">
    <location>
        <begin position="1"/>
        <end position="25"/>
    </location>
</feature>
<dbReference type="InterPro" id="IPR001839">
    <property type="entry name" value="TGF-b_C"/>
</dbReference>
<proteinExistence type="evidence at transcript level"/>
<dbReference type="GO" id="GO:0008083">
    <property type="term" value="F:growth factor activity"/>
    <property type="evidence" value="ECO:0007669"/>
    <property type="project" value="UniProtKB-KW"/>
</dbReference>
<dbReference type="Pfam" id="PF00688">
    <property type="entry name" value="TGFb_propeptide"/>
    <property type="match status" value="1"/>
</dbReference>
<evidence type="ECO:0000256" key="5">
    <source>
        <dbReference type="ARBA" id="ARBA00023157"/>
    </source>
</evidence>
<dbReference type="EMBL" id="KP100064">
    <property type="protein sequence ID" value="AJQ81037.1"/>
    <property type="molecule type" value="mRNA"/>
</dbReference>
<protein>
    <submittedName>
        <fullName evidence="10">Myostatin</fullName>
    </submittedName>
</protein>
<evidence type="ECO:0000256" key="7">
    <source>
        <dbReference type="SAM" id="MobiDB-lite"/>
    </source>
</evidence>
<reference evidence="10" key="1">
    <citation type="submission" date="2014-11" db="EMBL/GenBank/DDBJ databases">
        <authorList>
            <person name="Zhu J."/>
            <person name="Qi W."/>
            <person name="Song R."/>
        </authorList>
    </citation>
    <scope>NUCLEOTIDE SEQUENCE</scope>
</reference>
<keyword evidence="3" id="KW-0964">Secreted</keyword>
<feature type="region of interest" description="Disordered" evidence="7">
    <location>
        <begin position="48"/>
        <end position="100"/>
    </location>
</feature>
<dbReference type="SUPFAM" id="SSF57501">
    <property type="entry name" value="Cystine-knot cytokines"/>
    <property type="match status" value="1"/>
</dbReference>
<evidence type="ECO:0000256" key="8">
    <source>
        <dbReference type="SAM" id="SignalP"/>
    </source>
</evidence>
<dbReference type="InterPro" id="IPR001111">
    <property type="entry name" value="TGF-b_propeptide"/>
</dbReference>
<keyword evidence="4 6" id="KW-0339">Growth factor</keyword>
<dbReference type="Gene3D" id="2.60.120.970">
    <property type="match status" value="1"/>
</dbReference>
<keyword evidence="5" id="KW-1015">Disulfide bond</keyword>
<evidence type="ECO:0000256" key="1">
    <source>
        <dbReference type="ARBA" id="ARBA00004613"/>
    </source>
</evidence>
<name>A0A1S5N4J4_STIJA</name>
<organism evidence="10">
    <name type="scientific">Stichopus japonicus</name>
    <name type="common">Sea cucumber</name>
    <dbReference type="NCBI Taxonomy" id="307972"/>
    <lineage>
        <taxon>Eukaryota</taxon>
        <taxon>Metazoa</taxon>
        <taxon>Echinodermata</taxon>
        <taxon>Eleutherozoa</taxon>
        <taxon>Echinozoa</taxon>
        <taxon>Holothuroidea</taxon>
        <taxon>Aspidochirotacea</taxon>
        <taxon>Aspidochirotida</taxon>
        <taxon>Stichopodidae</taxon>
        <taxon>Apostichopus</taxon>
    </lineage>
</organism>
<feature type="compositionally biased region" description="Polar residues" evidence="7">
    <location>
        <begin position="80"/>
        <end position="91"/>
    </location>
</feature>
<dbReference type="PANTHER" id="PTHR11848">
    <property type="entry name" value="TGF-BETA FAMILY"/>
    <property type="match status" value="1"/>
</dbReference>
<accession>A0A1S5N4J4</accession>
<evidence type="ECO:0000256" key="4">
    <source>
        <dbReference type="ARBA" id="ARBA00023030"/>
    </source>
</evidence>
<feature type="compositionally biased region" description="Polar residues" evidence="7">
    <location>
        <begin position="169"/>
        <end position="180"/>
    </location>
</feature>
<dbReference type="PROSITE" id="PS51362">
    <property type="entry name" value="TGF_BETA_2"/>
    <property type="match status" value="1"/>
</dbReference>